<dbReference type="KEGG" id="ptm:GSPATT00029332001"/>
<keyword evidence="2" id="KW-1185">Reference proteome</keyword>
<dbReference type="InterPro" id="IPR036691">
    <property type="entry name" value="Endo/exonu/phosph_ase_sf"/>
</dbReference>
<dbReference type="HOGENOM" id="CLU_710712_0_0_1"/>
<dbReference type="RefSeq" id="XP_001426102.1">
    <property type="nucleotide sequence ID" value="XM_001426065.1"/>
</dbReference>
<dbReference type="EMBL" id="CT867998">
    <property type="protein sequence ID" value="CAK58704.1"/>
    <property type="molecule type" value="Genomic_DNA"/>
</dbReference>
<accession>A0BJI7</accession>
<dbReference type="Proteomes" id="UP000000600">
    <property type="component" value="Unassembled WGS sequence"/>
</dbReference>
<evidence type="ECO:0000313" key="1">
    <source>
        <dbReference type="EMBL" id="CAK58704.1"/>
    </source>
</evidence>
<proteinExistence type="predicted"/>
<dbReference type="SUPFAM" id="SSF56219">
    <property type="entry name" value="DNase I-like"/>
    <property type="match status" value="1"/>
</dbReference>
<name>A0BJI7_PARTE</name>
<reference evidence="1 2" key="1">
    <citation type="journal article" date="2006" name="Nature">
        <title>Global trends of whole-genome duplications revealed by the ciliate Paramecium tetraurelia.</title>
        <authorList>
            <consortium name="Genoscope"/>
            <person name="Aury J.-M."/>
            <person name="Jaillon O."/>
            <person name="Duret L."/>
            <person name="Noel B."/>
            <person name="Jubin C."/>
            <person name="Porcel B.M."/>
            <person name="Segurens B."/>
            <person name="Daubin V."/>
            <person name="Anthouard V."/>
            <person name="Aiach N."/>
            <person name="Arnaiz O."/>
            <person name="Billaut A."/>
            <person name="Beisson J."/>
            <person name="Blanc I."/>
            <person name="Bouhouche K."/>
            <person name="Camara F."/>
            <person name="Duharcourt S."/>
            <person name="Guigo R."/>
            <person name="Gogendeau D."/>
            <person name="Katinka M."/>
            <person name="Keller A.-M."/>
            <person name="Kissmehl R."/>
            <person name="Klotz C."/>
            <person name="Koll F."/>
            <person name="Le Moue A."/>
            <person name="Lepere C."/>
            <person name="Malinsky S."/>
            <person name="Nowacki M."/>
            <person name="Nowak J.K."/>
            <person name="Plattner H."/>
            <person name="Poulain J."/>
            <person name="Ruiz F."/>
            <person name="Serrano V."/>
            <person name="Zagulski M."/>
            <person name="Dessen P."/>
            <person name="Betermier M."/>
            <person name="Weissenbach J."/>
            <person name="Scarpelli C."/>
            <person name="Schachter V."/>
            <person name="Sperling L."/>
            <person name="Meyer E."/>
            <person name="Cohen J."/>
            <person name="Wincker P."/>
        </authorList>
    </citation>
    <scope>NUCLEOTIDE SEQUENCE [LARGE SCALE GENOMIC DNA]</scope>
    <source>
        <strain evidence="1 2">Stock d4-2</strain>
    </source>
</reference>
<evidence type="ECO:0000313" key="2">
    <source>
        <dbReference type="Proteomes" id="UP000000600"/>
    </source>
</evidence>
<gene>
    <name evidence="1" type="ORF">GSPATT00029332001</name>
</gene>
<dbReference type="OrthoDB" id="327964at2759"/>
<dbReference type="Gene3D" id="3.60.10.10">
    <property type="entry name" value="Endonuclease/exonuclease/phosphatase"/>
    <property type="match status" value="1"/>
</dbReference>
<dbReference type="AlphaFoldDB" id="A0BJI7"/>
<protein>
    <submittedName>
        <fullName evidence="1">Uncharacterized protein</fullName>
    </submittedName>
</protein>
<dbReference type="GeneID" id="5011886"/>
<dbReference type="InParanoid" id="A0BJI7"/>
<sequence>MNKLFIIETHSPHIICLQEMKGQQVENSVRYTYYYARQNTERSGGIIIGVHKQFYSQNITNYYYPQNNLPYDILILRIVNQIIELVTINAYFHSRQQFQNNMQNFKQILLKPQNKQDNKRLYQYVDTSIMIKPYSIPQYKIQIELYDHKLITFQNLVLLTKLEIEKKLKRIDSEIIYIDKKKAITESFKIQNLHEDIDSFYKHHLKKIINIKRIRLQQINNFIKPSRHRINSESIFRNQKILFQIIEENIIKNKEKRNGDSTIAIKRKLRTGRWPQSIFQLFRAIRKVFKINKITQNQILELQKQIEFDKAISYDCITYQMIKNLNGTFQEISGDPRLLKLTKSQDGQDSFPQTKFIQISQKRTISTTSDTKSPFKLIELRFYQQLWII</sequence>
<organism evidence="1 2">
    <name type="scientific">Paramecium tetraurelia</name>
    <dbReference type="NCBI Taxonomy" id="5888"/>
    <lineage>
        <taxon>Eukaryota</taxon>
        <taxon>Sar</taxon>
        <taxon>Alveolata</taxon>
        <taxon>Ciliophora</taxon>
        <taxon>Intramacronucleata</taxon>
        <taxon>Oligohymenophorea</taxon>
        <taxon>Peniculida</taxon>
        <taxon>Parameciidae</taxon>
        <taxon>Paramecium</taxon>
    </lineage>
</organism>